<proteinExistence type="predicted"/>
<dbReference type="InterPro" id="IPR026444">
    <property type="entry name" value="Secre_tail"/>
</dbReference>
<feature type="domain" description="Sialate O-acetylesterase" evidence="3">
    <location>
        <begin position="123"/>
        <end position="330"/>
    </location>
</feature>
<keyword evidence="2" id="KW-0732">Signal</keyword>
<dbReference type="Pfam" id="PF03629">
    <property type="entry name" value="SASA"/>
    <property type="match status" value="1"/>
</dbReference>
<dbReference type="RefSeq" id="WP_097126174.1">
    <property type="nucleotide sequence ID" value="NZ_OCNH01000002.1"/>
</dbReference>
<reference evidence="6" key="1">
    <citation type="submission" date="2017-09" db="EMBL/GenBank/DDBJ databases">
        <authorList>
            <person name="Varghese N."/>
            <person name="Submissions S."/>
        </authorList>
    </citation>
    <scope>NUCLEOTIDE SEQUENCE [LARGE SCALE GENOMIC DNA]</scope>
    <source>
        <strain evidence="6">DSM 29961</strain>
    </source>
</reference>
<evidence type="ECO:0000256" key="1">
    <source>
        <dbReference type="ARBA" id="ARBA00022801"/>
    </source>
</evidence>
<feature type="signal peptide" evidence="2">
    <location>
        <begin position="1"/>
        <end position="22"/>
    </location>
</feature>
<dbReference type="Proteomes" id="UP000219452">
    <property type="component" value="Unassembled WGS sequence"/>
</dbReference>
<dbReference type="Pfam" id="PF18962">
    <property type="entry name" value="Por_Secre_tail"/>
    <property type="match status" value="1"/>
</dbReference>
<evidence type="ECO:0000256" key="2">
    <source>
        <dbReference type="SAM" id="SignalP"/>
    </source>
</evidence>
<dbReference type="Gene3D" id="3.40.50.1110">
    <property type="entry name" value="SGNH hydrolase"/>
    <property type="match status" value="1"/>
</dbReference>
<dbReference type="EMBL" id="OCNH01000002">
    <property type="protein sequence ID" value="SOD88157.1"/>
    <property type="molecule type" value="Genomic_DNA"/>
</dbReference>
<accession>A0A286FY00</accession>
<evidence type="ECO:0000313" key="6">
    <source>
        <dbReference type="Proteomes" id="UP000219452"/>
    </source>
</evidence>
<feature type="domain" description="Secretion system C-terminal sorting" evidence="4">
    <location>
        <begin position="913"/>
        <end position="986"/>
    </location>
</feature>
<protein>
    <submittedName>
        <fullName evidence="5">Por secretion system C-terminal sorting domain-containing protein</fullName>
    </submittedName>
</protein>
<dbReference type="AlphaFoldDB" id="A0A286FY00"/>
<dbReference type="InterPro" id="IPR005181">
    <property type="entry name" value="SASA"/>
</dbReference>
<evidence type="ECO:0000259" key="3">
    <source>
        <dbReference type="Pfam" id="PF03629"/>
    </source>
</evidence>
<keyword evidence="6" id="KW-1185">Reference proteome</keyword>
<name>A0A286FY00_9BACT</name>
<dbReference type="OrthoDB" id="1488710at2"/>
<gene>
    <name evidence="5" type="ORF">SAMN06269250_2526</name>
</gene>
<evidence type="ECO:0000313" key="5">
    <source>
        <dbReference type="EMBL" id="SOD88157.1"/>
    </source>
</evidence>
<evidence type="ECO:0000259" key="4">
    <source>
        <dbReference type="Pfam" id="PF18962"/>
    </source>
</evidence>
<dbReference type="InterPro" id="IPR036514">
    <property type="entry name" value="SGNH_hydro_sf"/>
</dbReference>
<feature type="chain" id="PRO_5012832094" evidence="2">
    <location>
        <begin position="23"/>
        <end position="989"/>
    </location>
</feature>
<dbReference type="SUPFAM" id="SSF52266">
    <property type="entry name" value="SGNH hydrolase"/>
    <property type="match status" value="1"/>
</dbReference>
<dbReference type="NCBIfam" id="TIGR04183">
    <property type="entry name" value="Por_Secre_tail"/>
    <property type="match status" value="1"/>
</dbReference>
<keyword evidence="1" id="KW-0378">Hydrolase</keyword>
<sequence>MRYFSVAIGAAFILLLPILALAQVQVSFPTTRAVLQRNNSNQATIRITGYYTAQVGRIEARLQARDGIGASTDWTTLQNNPSGGVFAGDITGSGGWYNLEVRGMNGDQQVGNSTLVERVGIGEVFVVAGQSNAQGVHQDAPNPLNDLVNCVNYRYPDQGFPNEPPTPVFTQLDNSSGFTIAPRGLGSWSWGQLGDILVKRLRVPVMFFNAAFTGTFVRNWRDSAPEGGVAYGPGGAYPARQPYINLKLALQFYANSLGLRAILWQQGESDNQFKTPKDQYVNDLQFIINQSRQDYNNNMSWVVARVSYSDFSGGVNPVIIDAQNQVISSTANVFAGPNTDLIQIPRQRPPRNDPEGVHFDYNGIVDLANAWNASLNDSFFQRSTPISPVGSPTISVACASNNNLSLTVNGNYSSIQWESGESGNSITKGAGIYRAKVKDSRGNTLFTNQIRVSDAPVAATSDNRPPSVCIGSSLALTTNYDNVTWLNQQTNSTVATSRNFSTVSAGAYFVRYRDVSGCDFTSNVLNVTVNPLPPTPSITNEKPTVFCQGDNTTLRTNVDNIQYNWSDGQKNKVVTIGNSGSYFLTVTDQNGCTSAQSNVIAVTANPVPAKPIIATNGPTTFCADRTITLTAPQDVAYQWTSGQTTQSIILNQSGNFAVRTSNQFGCTSEQSDVLTLKVNPLPQTPSVTAGGATTFCDGNRVTLSASSNNAVVWSSGQSSYSISVGTSGNFAVQALDQNGCLSPFSPVIAVKVNPLPATPTILAAPSPIICEGDRTTLRVDGPYTVFWSTGDSTQRIITGSAGNYTAKVRDVNGCVSPQAGTITVELRPLPPSPTINVIGTYTLQAVSSTNGTVFRWRLGSDSLAAQTAIIKANQSGSYTARSSIVYSQTLTCFSLPSASFNFTVDVSNKGLSIYPNPNPAKIITIETLANLTNAVITIYTVNGQVIFTTAVPSLDERKQLVLTSLMSGSYILRVQSTDFDVSKRIILGL</sequence>
<dbReference type="GO" id="GO:0016788">
    <property type="term" value="F:hydrolase activity, acting on ester bonds"/>
    <property type="evidence" value="ECO:0007669"/>
    <property type="project" value="UniProtKB-ARBA"/>
</dbReference>
<organism evidence="5 6">
    <name type="scientific">Spirosoma fluviale</name>
    <dbReference type="NCBI Taxonomy" id="1597977"/>
    <lineage>
        <taxon>Bacteria</taxon>
        <taxon>Pseudomonadati</taxon>
        <taxon>Bacteroidota</taxon>
        <taxon>Cytophagia</taxon>
        <taxon>Cytophagales</taxon>
        <taxon>Cytophagaceae</taxon>
        <taxon>Spirosoma</taxon>
    </lineage>
</organism>